<proteinExistence type="predicted"/>
<sequence length="115" mass="13292">MYDPDMPEPQFVVSLQEFIDNAETTIKTAQTHGYKGVSIDLSLDVTKQLIDAARQYQEPKFLGFPKSLIEAFIENEAASELPREVIDAYKLHMNAEQEKWETNEEFFIDEAYDPK</sequence>
<dbReference type="RefSeq" id="WP_371734969.1">
    <property type="nucleotide sequence ID" value="NZ_JBGONM010000044.1"/>
</dbReference>
<keyword evidence="2" id="KW-1185">Reference proteome</keyword>
<accession>A0ABV4L550</accession>
<protein>
    <submittedName>
        <fullName evidence="1">Uncharacterized protein</fullName>
    </submittedName>
</protein>
<dbReference type="EMBL" id="JBGONM010000044">
    <property type="protein sequence ID" value="MEZ8082836.1"/>
    <property type="molecule type" value="Genomic_DNA"/>
</dbReference>
<evidence type="ECO:0000313" key="1">
    <source>
        <dbReference type="EMBL" id="MEZ8082836.1"/>
    </source>
</evidence>
<name>A0ABV4L550_9GAMM</name>
<gene>
    <name evidence="1" type="ORF">ACED35_17095</name>
</gene>
<evidence type="ECO:0000313" key="2">
    <source>
        <dbReference type="Proteomes" id="UP001569154"/>
    </source>
</evidence>
<reference evidence="1 2" key="1">
    <citation type="submission" date="2024-06" db="EMBL/GenBank/DDBJ databases">
        <authorList>
            <person name="Steensen K."/>
            <person name="Seneca J."/>
            <person name="Bartlau N."/>
            <person name="Yu A.X."/>
            <person name="Polz M.F."/>
        </authorList>
    </citation>
    <scope>NUCLEOTIDE SEQUENCE [LARGE SCALE GENOMIC DNA]</scope>
    <source>
        <strain evidence="1 2">1F260</strain>
    </source>
</reference>
<dbReference type="Proteomes" id="UP001569154">
    <property type="component" value="Unassembled WGS sequence"/>
</dbReference>
<comment type="caution">
    <text evidence="1">The sequence shown here is derived from an EMBL/GenBank/DDBJ whole genome shotgun (WGS) entry which is preliminary data.</text>
</comment>
<organism evidence="1 2">
    <name type="scientific">Enterovibrio norvegicus</name>
    <dbReference type="NCBI Taxonomy" id="188144"/>
    <lineage>
        <taxon>Bacteria</taxon>
        <taxon>Pseudomonadati</taxon>
        <taxon>Pseudomonadota</taxon>
        <taxon>Gammaproteobacteria</taxon>
        <taxon>Vibrionales</taxon>
        <taxon>Vibrionaceae</taxon>
        <taxon>Enterovibrio</taxon>
    </lineage>
</organism>